<dbReference type="SUPFAM" id="SSF51126">
    <property type="entry name" value="Pectin lyase-like"/>
    <property type="match status" value="1"/>
</dbReference>
<evidence type="ECO:0000256" key="5">
    <source>
        <dbReference type="ARBA" id="ARBA00022729"/>
    </source>
</evidence>
<evidence type="ECO:0000256" key="3">
    <source>
        <dbReference type="ARBA" id="ARBA00004613"/>
    </source>
</evidence>
<keyword evidence="7" id="KW-0998">Cell outer membrane</keyword>
<comment type="caution">
    <text evidence="8">The sequence shown here is derived from an EMBL/GenBank/DDBJ whole genome shotgun (WGS) entry which is preliminary data.</text>
</comment>
<dbReference type="GO" id="GO:0005576">
    <property type="term" value="C:extracellular region"/>
    <property type="evidence" value="ECO:0007669"/>
    <property type="project" value="UniProtKB-SubCell"/>
</dbReference>
<dbReference type="InterPro" id="IPR011050">
    <property type="entry name" value="Pectin_lyase_fold/virulence"/>
</dbReference>
<protein>
    <recommendedName>
        <fullName evidence="10">Right-handed parallel beta-helix repeat-containing protein</fullName>
    </recommendedName>
</protein>
<dbReference type="EMBL" id="RSAS01000506">
    <property type="protein sequence ID" value="RRR70642.1"/>
    <property type="molecule type" value="Genomic_DNA"/>
</dbReference>
<keyword evidence="5" id="KW-0732">Signal</keyword>
<keyword evidence="6" id="KW-0472">Membrane</keyword>
<reference evidence="8 9" key="1">
    <citation type="submission" date="2018-12" db="EMBL/GenBank/DDBJ databases">
        <title>Genome Sequence of Candidatus Viridilinea halotolerans isolated from saline sulfide-rich spring.</title>
        <authorList>
            <person name="Grouzdev D.S."/>
            <person name="Burganskaya E.I."/>
            <person name="Krutkina M.S."/>
            <person name="Sukhacheva M.V."/>
            <person name="Gorlenko V.M."/>
        </authorList>
    </citation>
    <scope>NUCLEOTIDE SEQUENCE [LARGE SCALE GENOMIC DNA]</scope>
    <source>
        <strain evidence="8">Chok-6</strain>
    </source>
</reference>
<accession>A0A426TXQ7</accession>
<feature type="non-terminal residue" evidence="8">
    <location>
        <position position="347"/>
    </location>
</feature>
<evidence type="ECO:0000256" key="7">
    <source>
        <dbReference type="ARBA" id="ARBA00023237"/>
    </source>
</evidence>
<keyword evidence="4" id="KW-0964">Secreted</keyword>
<dbReference type="PANTHER" id="PTHR11319">
    <property type="entry name" value="G PROTEIN-COUPLED RECEPTOR-RELATED"/>
    <property type="match status" value="1"/>
</dbReference>
<dbReference type="InterPro" id="IPR012334">
    <property type="entry name" value="Pectin_lyas_fold"/>
</dbReference>
<comment type="subcellular location">
    <subcellularLocation>
        <location evidence="1">Cell envelope</location>
    </subcellularLocation>
    <subcellularLocation>
        <location evidence="2">Cell outer membrane</location>
    </subcellularLocation>
    <subcellularLocation>
        <location evidence="3">Secreted</location>
    </subcellularLocation>
</comment>
<dbReference type="InterPro" id="IPR003368">
    <property type="entry name" value="POMP_repeat"/>
</dbReference>
<name>A0A426TXQ7_9CHLR</name>
<organism evidence="8 9">
    <name type="scientific">Candidatus Viridilinea halotolerans</name>
    <dbReference type="NCBI Taxonomy" id="2491704"/>
    <lineage>
        <taxon>Bacteria</taxon>
        <taxon>Bacillati</taxon>
        <taxon>Chloroflexota</taxon>
        <taxon>Chloroflexia</taxon>
        <taxon>Chloroflexales</taxon>
        <taxon>Chloroflexineae</taxon>
        <taxon>Oscillochloridaceae</taxon>
        <taxon>Candidatus Viridilinea</taxon>
    </lineage>
</organism>
<evidence type="ECO:0000256" key="1">
    <source>
        <dbReference type="ARBA" id="ARBA00004196"/>
    </source>
</evidence>
<dbReference type="GO" id="GO:0009279">
    <property type="term" value="C:cell outer membrane"/>
    <property type="evidence" value="ECO:0007669"/>
    <property type="project" value="UniProtKB-SubCell"/>
</dbReference>
<evidence type="ECO:0008006" key="10">
    <source>
        <dbReference type="Google" id="ProtNLM"/>
    </source>
</evidence>
<dbReference type="Proteomes" id="UP000280307">
    <property type="component" value="Unassembled WGS sequence"/>
</dbReference>
<sequence length="347" mass="36593">MFKLVTSYRSLLTTTLLVVAMLSLLSGFIANQVAYSAMLQTTPTIIYVDANVSGGANDGSNWANAYRYLQDALAQANANSTQRFDIWVARGVYYPDMGADMTDNDATQSFTLRHDNVQLYGGFAPQGGAATWESRNWQAHPTVLSGDIEQDDTTNANGVIVNATNISGTNALHVLWLDGVNDANISAETVIDGFTITGGYATGDEPADSGGGLYCDGKNSGNACNPTLRNLAFTGNRAEYGGAICNDGESGGESSPTLTNVTFTNNWADGDGGAIYNYGYQGISSPTLTDVIFTGNRADDNGGAIFNNGYQGISSPILANVTFSGNWTEEYYGGAIYNDGEDGVSSP</sequence>
<evidence type="ECO:0000256" key="2">
    <source>
        <dbReference type="ARBA" id="ARBA00004442"/>
    </source>
</evidence>
<evidence type="ECO:0000313" key="8">
    <source>
        <dbReference type="EMBL" id="RRR70642.1"/>
    </source>
</evidence>
<evidence type="ECO:0000256" key="6">
    <source>
        <dbReference type="ARBA" id="ARBA00023136"/>
    </source>
</evidence>
<evidence type="ECO:0000313" key="9">
    <source>
        <dbReference type="Proteomes" id="UP000280307"/>
    </source>
</evidence>
<dbReference type="Gene3D" id="2.160.20.10">
    <property type="entry name" value="Single-stranded right-handed beta-helix, Pectin lyase-like"/>
    <property type="match status" value="1"/>
</dbReference>
<dbReference type="AlphaFoldDB" id="A0A426TXQ7"/>
<proteinExistence type="predicted"/>
<evidence type="ECO:0000256" key="4">
    <source>
        <dbReference type="ARBA" id="ARBA00022525"/>
    </source>
</evidence>
<dbReference type="Pfam" id="PF02415">
    <property type="entry name" value="Chlam_PMP"/>
    <property type="match status" value="4"/>
</dbReference>
<gene>
    <name evidence="8" type="ORF">EI684_13035</name>
</gene>
<dbReference type="PANTHER" id="PTHR11319:SF35">
    <property type="entry name" value="OUTER MEMBRANE PROTEIN PMPC-RELATED"/>
    <property type="match status" value="1"/>
</dbReference>